<keyword evidence="6 10" id="KW-1133">Transmembrane helix</keyword>
<dbReference type="InterPro" id="IPR006303">
    <property type="entry name" value="FliR"/>
</dbReference>
<feature type="transmembrane region" description="Helical" evidence="10">
    <location>
        <begin position="102"/>
        <end position="124"/>
    </location>
</feature>
<evidence type="ECO:0000256" key="10">
    <source>
        <dbReference type="RuleBase" id="RU362071"/>
    </source>
</evidence>
<proteinExistence type="inferred from homology"/>
<keyword evidence="11" id="KW-0282">Flagellum</keyword>
<dbReference type="PRINTS" id="PR00953">
    <property type="entry name" value="TYPE3IMRPROT"/>
</dbReference>
<keyword evidence="11" id="KW-0969">Cilium</keyword>
<evidence type="ECO:0000313" key="12">
    <source>
        <dbReference type="Proteomes" id="UP000004491"/>
    </source>
</evidence>
<keyword evidence="11" id="KW-0966">Cell projection</keyword>
<keyword evidence="8 10" id="KW-0975">Bacterial flagellum</keyword>
<evidence type="ECO:0000256" key="8">
    <source>
        <dbReference type="ARBA" id="ARBA00023143"/>
    </source>
</evidence>
<accession>G2DAS7</accession>
<dbReference type="PANTHER" id="PTHR30065">
    <property type="entry name" value="FLAGELLAR BIOSYNTHETIC PROTEIN FLIR"/>
    <property type="match status" value="1"/>
</dbReference>
<feature type="transmembrane region" description="Helical" evidence="10">
    <location>
        <begin position="46"/>
        <end position="65"/>
    </location>
</feature>
<evidence type="ECO:0000256" key="4">
    <source>
        <dbReference type="ARBA" id="ARBA00022475"/>
    </source>
</evidence>
<evidence type="ECO:0000256" key="3">
    <source>
        <dbReference type="ARBA" id="ARBA00021717"/>
    </source>
</evidence>
<feature type="transmembrane region" description="Helical" evidence="10">
    <location>
        <begin position="131"/>
        <end position="150"/>
    </location>
</feature>
<keyword evidence="7 10" id="KW-0472">Membrane</keyword>
<evidence type="ECO:0000256" key="9">
    <source>
        <dbReference type="NCBIfam" id="TIGR01400"/>
    </source>
</evidence>
<comment type="subcellular location">
    <subcellularLocation>
        <location evidence="10">Cell membrane</location>
        <topology evidence="10">Multi-pass membrane protein</topology>
    </subcellularLocation>
    <subcellularLocation>
        <location evidence="10">Bacterial flagellum basal body</location>
    </subcellularLocation>
</comment>
<dbReference type="GO" id="GO:0044780">
    <property type="term" value="P:bacterial-type flagellum assembly"/>
    <property type="evidence" value="ECO:0007669"/>
    <property type="project" value="UniProtKB-UniRule"/>
</dbReference>
<dbReference type="EMBL" id="AFOC01000013">
    <property type="protein sequence ID" value="EGV52231.1"/>
    <property type="molecule type" value="Genomic_DNA"/>
</dbReference>
<gene>
    <name evidence="11" type="primary">fliR</name>
    <name evidence="11" type="ORF">Rifp1Sym_am00040</name>
</gene>
<feature type="transmembrane region" description="Helical" evidence="10">
    <location>
        <begin position="162"/>
        <end position="187"/>
    </location>
</feature>
<dbReference type="PATRIC" id="fig|1048808.3.peg.679"/>
<evidence type="ECO:0000256" key="5">
    <source>
        <dbReference type="ARBA" id="ARBA00022692"/>
    </source>
</evidence>
<evidence type="ECO:0000256" key="1">
    <source>
        <dbReference type="ARBA" id="ARBA00002578"/>
    </source>
</evidence>
<keyword evidence="5 10" id="KW-0812">Transmembrane</keyword>
<feature type="transmembrane region" description="Helical" evidence="10">
    <location>
        <begin position="247"/>
        <end position="269"/>
    </location>
</feature>
<feature type="transmembrane region" description="Helical" evidence="10">
    <location>
        <begin position="77"/>
        <end position="96"/>
    </location>
</feature>
<comment type="caution">
    <text evidence="11">The sequence shown here is derived from an EMBL/GenBank/DDBJ whole genome shotgun (WGS) entry which is preliminary data.</text>
</comment>
<keyword evidence="12" id="KW-1185">Reference proteome</keyword>
<evidence type="ECO:0000256" key="2">
    <source>
        <dbReference type="ARBA" id="ARBA00009772"/>
    </source>
</evidence>
<organism evidence="11 12">
    <name type="scientific">endosymbiont of Riftia pachyptila</name>
    <name type="common">vent Ph05</name>
    <dbReference type="NCBI Taxonomy" id="1048808"/>
    <lineage>
        <taxon>Bacteria</taxon>
        <taxon>Pseudomonadati</taxon>
        <taxon>Pseudomonadota</taxon>
        <taxon>Gammaproteobacteria</taxon>
        <taxon>sulfur-oxidizing symbionts</taxon>
    </lineage>
</organism>
<evidence type="ECO:0000313" key="11">
    <source>
        <dbReference type="EMBL" id="EGV52231.1"/>
    </source>
</evidence>
<dbReference type="GO" id="GO:0006605">
    <property type="term" value="P:protein targeting"/>
    <property type="evidence" value="ECO:0007669"/>
    <property type="project" value="UniProtKB-UniRule"/>
</dbReference>
<protein>
    <recommendedName>
        <fullName evidence="3 9">Flagellar biosynthetic protein FliR</fullName>
    </recommendedName>
</protein>
<feature type="transmembrane region" description="Helical" evidence="10">
    <location>
        <begin position="208"/>
        <end position="235"/>
    </location>
</feature>
<dbReference type="InterPro" id="IPR002010">
    <property type="entry name" value="T3SS_IM_R"/>
</dbReference>
<dbReference type="Pfam" id="PF01311">
    <property type="entry name" value="Bac_export_1"/>
    <property type="match status" value="1"/>
</dbReference>
<dbReference type="GO" id="GO:0005886">
    <property type="term" value="C:plasma membrane"/>
    <property type="evidence" value="ECO:0007669"/>
    <property type="project" value="UniProtKB-SubCell"/>
</dbReference>
<comment type="function">
    <text evidence="1 10">Role in flagellar biosynthesis.</text>
</comment>
<keyword evidence="4 10" id="KW-1003">Cell membrane</keyword>
<evidence type="ECO:0000256" key="7">
    <source>
        <dbReference type="ARBA" id="ARBA00023136"/>
    </source>
</evidence>
<comment type="similarity">
    <text evidence="2 10">Belongs to the FliR/MopE/SpaR family.</text>
</comment>
<reference evidence="11" key="1">
    <citation type="journal article" date="2011" name="ISME J.">
        <title>The endosymbionts of the deep-sea tubeworms Riftia pachyptila and Tevnia jerichonana share an identical physiology as revealed by proteogenomic analyses.</title>
        <authorList>
            <person name="Gardebrecht A."/>
            <person name="Markert S."/>
            <person name="Felbeck H."/>
            <person name="Thuermer A."/>
            <person name="Albrecht D."/>
            <person name="Wollherr A."/>
            <person name="Kabisch J."/>
            <person name="Lehmann R."/>
            <person name="Daniel R."/>
            <person name="Liesegang H."/>
            <person name="Hecker M."/>
            <person name="Sievert S.M."/>
            <person name="Schweder T."/>
        </authorList>
    </citation>
    <scope>NUCLEOTIDE SEQUENCE [LARGE SCALE GENOMIC DNA]</scope>
</reference>
<dbReference type="GO" id="GO:0009425">
    <property type="term" value="C:bacterial-type flagellum basal body"/>
    <property type="evidence" value="ECO:0007669"/>
    <property type="project" value="UniProtKB-SubCell"/>
</dbReference>
<dbReference type="AlphaFoldDB" id="G2DAS7"/>
<sequence length="295" mass="32833">MHVRSLRRLRTCQGGWGFFWQWWPCDGRRCLRLGRAMSFSEAQLDAWIGAWLWPLLRIGAMLMAAPVFSSRQVPVRFRLALAVFITWVVAPTLPPMPSINVIGYPGFIIMLQQILIGVVMGFLLQMVFAALVFGGQVMAYSMGLGFASMVDPQNGVQVPVLAQYYLILASFIFLFLGGHLLLIELLVDSFRTLPVALDGINRNGFREIVAWTSRMFAGGLLIALPMVSAMLMVNIGMGVVMRAAPQLNIFSVGFPITILFGFALVWVTLPNVLTVFSNILEEGFQLVMRLLAVTR</sequence>
<evidence type="ECO:0000256" key="6">
    <source>
        <dbReference type="ARBA" id="ARBA00022989"/>
    </source>
</evidence>
<name>G2DAS7_9GAMM</name>
<dbReference type="NCBIfam" id="TIGR01400">
    <property type="entry name" value="fliR"/>
    <property type="match status" value="1"/>
</dbReference>
<dbReference type="Proteomes" id="UP000004491">
    <property type="component" value="Unassembled WGS sequence"/>
</dbReference>
<dbReference type="PANTHER" id="PTHR30065:SF8">
    <property type="entry name" value="FLAGELLAR BIOSYNTHETIC PROTEIN FLIR"/>
    <property type="match status" value="1"/>
</dbReference>